<accession>A0AAN6LWH6</accession>
<evidence type="ECO:0000313" key="4">
    <source>
        <dbReference type="Proteomes" id="UP001280581"/>
    </source>
</evidence>
<feature type="chain" id="PRO_5043047431" evidence="2">
    <location>
        <begin position="19"/>
        <end position="122"/>
    </location>
</feature>
<comment type="caution">
    <text evidence="3">The sequence shown here is derived from an EMBL/GenBank/DDBJ whole genome shotgun (WGS) entry which is preliminary data.</text>
</comment>
<evidence type="ECO:0000256" key="2">
    <source>
        <dbReference type="SAM" id="SignalP"/>
    </source>
</evidence>
<evidence type="ECO:0000313" key="3">
    <source>
        <dbReference type="EMBL" id="KAK3203545.1"/>
    </source>
</evidence>
<protein>
    <submittedName>
        <fullName evidence="3">Uncharacterized protein</fullName>
    </submittedName>
</protein>
<dbReference type="EMBL" id="WVTA01000011">
    <property type="protein sequence ID" value="KAK3203545.1"/>
    <property type="molecule type" value="Genomic_DNA"/>
</dbReference>
<gene>
    <name evidence="3" type="ORF">GRF29_112g1608879</name>
</gene>
<keyword evidence="4" id="KW-1185">Reference proteome</keyword>
<reference evidence="3 4" key="1">
    <citation type="submission" date="2021-02" db="EMBL/GenBank/DDBJ databases">
        <title>Genome assembly of Pseudopithomyces chartarum.</title>
        <authorList>
            <person name="Jauregui R."/>
            <person name="Singh J."/>
            <person name="Voisey C."/>
        </authorList>
    </citation>
    <scope>NUCLEOTIDE SEQUENCE [LARGE SCALE GENOMIC DNA]</scope>
    <source>
        <strain evidence="3 4">AGR01</strain>
    </source>
</reference>
<dbReference type="Proteomes" id="UP001280581">
    <property type="component" value="Unassembled WGS sequence"/>
</dbReference>
<organism evidence="3 4">
    <name type="scientific">Pseudopithomyces chartarum</name>
    <dbReference type="NCBI Taxonomy" id="1892770"/>
    <lineage>
        <taxon>Eukaryota</taxon>
        <taxon>Fungi</taxon>
        <taxon>Dikarya</taxon>
        <taxon>Ascomycota</taxon>
        <taxon>Pezizomycotina</taxon>
        <taxon>Dothideomycetes</taxon>
        <taxon>Pleosporomycetidae</taxon>
        <taxon>Pleosporales</taxon>
        <taxon>Massarineae</taxon>
        <taxon>Didymosphaeriaceae</taxon>
        <taxon>Pseudopithomyces</taxon>
    </lineage>
</organism>
<feature type="compositionally biased region" description="Polar residues" evidence="1">
    <location>
        <begin position="35"/>
        <end position="44"/>
    </location>
</feature>
<sequence>MHLLSLTALASLLPLTTSLPTSPLSTFYLVTSDQSTPTQNSSQLRGVHATTPYSEDPVSQSTLLLRLIGPGYNSLPNFTLTSGVLSTTTSGPHGIGYVQYNSSTVTAGQELQFLARAQEGGM</sequence>
<name>A0AAN6LWH6_9PLEO</name>
<feature type="signal peptide" evidence="2">
    <location>
        <begin position="1"/>
        <end position="18"/>
    </location>
</feature>
<dbReference type="AlphaFoldDB" id="A0AAN6LWH6"/>
<feature type="region of interest" description="Disordered" evidence="1">
    <location>
        <begin position="35"/>
        <end position="55"/>
    </location>
</feature>
<keyword evidence="2" id="KW-0732">Signal</keyword>
<evidence type="ECO:0000256" key="1">
    <source>
        <dbReference type="SAM" id="MobiDB-lite"/>
    </source>
</evidence>
<proteinExistence type="predicted"/>